<keyword evidence="7" id="KW-0227">DNA damage</keyword>
<evidence type="ECO:0000256" key="11">
    <source>
        <dbReference type="ARBA" id="ARBA00023204"/>
    </source>
</evidence>
<dbReference type="InParanoid" id="A0A6P8Y3D2"/>
<dbReference type="GO" id="GO:0045739">
    <property type="term" value="P:positive regulation of DNA repair"/>
    <property type="evidence" value="ECO:0007669"/>
    <property type="project" value="InterPro"/>
</dbReference>
<dbReference type="SUPFAM" id="SSF53300">
    <property type="entry name" value="vWA-like"/>
    <property type="match status" value="1"/>
</dbReference>
<keyword evidence="10" id="KW-0156">Chromatin regulator</keyword>
<dbReference type="Proteomes" id="UP000515158">
    <property type="component" value="Unplaced"/>
</dbReference>
<dbReference type="InterPro" id="IPR036465">
    <property type="entry name" value="vWFA_dom_sf"/>
</dbReference>
<dbReference type="AlphaFoldDB" id="A0A6P8Y3D2"/>
<keyword evidence="11" id="KW-0234">DNA repair</keyword>
<evidence type="ECO:0000256" key="12">
    <source>
        <dbReference type="ARBA" id="ARBA00023242"/>
    </source>
</evidence>
<evidence type="ECO:0000256" key="2">
    <source>
        <dbReference type="ARBA" id="ARBA00004496"/>
    </source>
</evidence>
<comment type="subcellular location">
    <subcellularLocation>
        <location evidence="2">Cytoplasm</location>
    </subcellularLocation>
    <subcellularLocation>
        <location evidence="1">Nucleus</location>
    </subcellularLocation>
</comment>
<keyword evidence="9" id="KW-0833">Ubl conjugation pathway</keyword>
<dbReference type="GO" id="GO:0007095">
    <property type="term" value="P:mitotic G2 DNA damage checkpoint signaling"/>
    <property type="evidence" value="ECO:0007669"/>
    <property type="project" value="TreeGrafter"/>
</dbReference>
<dbReference type="GO" id="GO:0070552">
    <property type="term" value="C:BRISC complex"/>
    <property type="evidence" value="ECO:0007669"/>
    <property type="project" value="InterPro"/>
</dbReference>
<keyword evidence="8" id="KW-0498">Mitosis</keyword>
<dbReference type="GO" id="GO:0016604">
    <property type="term" value="C:nuclear body"/>
    <property type="evidence" value="ECO:0007669"/>
    <property type="project" value="TreeGrafter"/>
</dbReference>
<keyword evidence="12" id="KW-0539">Nucleus</keyword>
<name>A0A6P8Y3D2_THRPL</name>
<evidence type="ECO:0000256" key="5">
    <source>
        <dbReference type="ARBA" id="ARBA00022490"/>
    </source>
</evidence>
<organism evidence="17">
    <name type="scientific">Thrips palmi</name>
    <name type="common">Melon thrips</name>
    <dbReference type="NCBI Taxonomy" id="161013"/>
    <lineage>
        <taxon>Eukaryota</taxon>
        <taxon>Metazoa</taxon>
        <taxon>Ecdysozoa</taxon>
        <taxon>Arthropoda</taxon>
        <taxon>Hexapoda</taxon>
        <taxon>Insecta</taxon>
        <taxon>Pterygota</taxon>
        <taxon>Neoptera</taxon>
        <taxon>Paraneoptera</taxon>
        <taxon>Thysanoptera</taxon>
        <taxon>Terebrantia</taxon>
        <taxon>Thripoidea</taxon>
        <taxon>Thripidae</taxon>
        <taxon>Thrips</taxon>
    </lineage>
</organism>
<proteinExistence type="inferred from homology"/>
<keyword evidence="16" id="KW-1185">Reference proteome</keyword>
<dbReference type="PANTHER" id="PTHR15660:SF1">
    <property type="entry name" value="BRISC AND BRCA1-A COMPLEX MEMBER 1"/>
    <property type="match status" value="1"/>
</dbReference>
<evidence type="ECO:0000256" key="8">
    <source>
        <dbReference type="ARBA" id="ARBA00022776"/>
    </source>
</evidence>
<dbReference type="GeneID" id="117639358"/>
<dbReference type="OrthoDB" id="547311at2759"/>
<dbReference type="InterPro" id="IPR026126">
    <property type="entry name" value="BABAM1"/>
</dbReference>
<dbReference type="PANTHER" id="PTHR15660">
    <property type="entry name" value="BRISC AND BRCA1-A COMPLEX MEMBER 1"/>
    <property type="match status" value="1"/>
</dbReference>
<evidence type="ECO:0000256" key="14">
    <source>
        <dbReference type="ARBA" id="ARBA00030984"/>
    </source>
</evidence>
<comment type="similarity">
    <text evidence="3">Belongs to the BABAM1 family.</text>
</comment>
<dbReference type="RefSeq" id="XP_034230835.1">
    <property type="nucleotide sequence ID" value="XM_034374944.1"/>
</dbReference>
<accession>A0A6P8Y3D2</accession>
<sequence>MEVAETLGGRGQYPMIRPCHAERIVLCIDACDDRLRYPGGPQGGKQFSTFGTIKKCAEAFLHNKSAMNPDHHFSLLTFKGNTCYMGPFNNKAHELVRQLQAMTPNASPDHPVPLSRVFDLVYDKVLKNEEEDEHMPLRIVLFYGRSGMCVMGENVLSRFKNVLVDILYIHRPVLSAKENKRVISNFSELQSCLSEKSFCFASLCESLLALQYTMNLLMHPNIRVPNVNARTE</sequence>
<evidence type="ECO:0000256" key="7">
    <source>
        <dbReference type="ARBA" id="ARBA00022763"/>
    </source>
</evidence>
<dbReference type="GO" id="GO:0005737">
    <property type="term" value="C:cytoplasm"/>
    <property type="evidence" value="ECO:0007669"/>
    <property type="project" value="UniProtKB-SubCell"/>
</dbReference>
<evidence type="ECO:0000256" key="4">
    <source>
        <dbReference type="ARBA" id="ARBA00019437"/>
    </source>
</evidence>
<dbReference type="GO" id="GO:0006325">
    <property type="term" value="P:chromatin organization"/>
    <property type="evidence" value="ECO:0007669"/>
    <property type="project" value="UniProtKB-KW"/>
</dbReference>
<keyword evidence="13" id="KW-0131">Cell cycle</keyword>
<evidence type="ECO:0000256" key="15">
    <source>
        <dbReference type="ARBA" id="ARBA00031038"/>
    </source>
</evidence>
<dbReference type="CDD" id="cd21502">
    <property type="entry name" value="vWA_BABAM1"/>
    <property type="match status" value="1"/>
</dbReference>
<keyword evidence="5" id="KW-0963">Cytoplasm</keyword>
<protein>
    <recommendedName>
        <fullName evidence="4">BRISC and BRCA1-A complex member 1</fullName>
    </recommendedName>
    <alternativeName>
        <fullName evidence="14">Mediator of RAP80 interactions and targeting subunit of 40 kDa</fullName>
    </alternativeName>
    <alternativeName>
        <fullName evidence="15">New component of the BRCA1-A complex</fullName>
    </alternativeName>
</protein>
<keyword evidence="6" id="KW-0132">Cell division</keyword>
<evidence type="ECO:0000313" key="16">
    <source>
        <dbReference type="Proteomes" id="UP000515158"/>
    </source>
</evidence>
<evidence type="ECO:0000256" key="13">
    <source>
        <dbReference type="ARBA" id="ARBA00023306"/>
    </source>
</evidence>
<dbReference type="GO" id="GO:0006302">
    <property type="term" value="P:double-strand break repair"/>
    <property type="evidence" value="ECO:0007669"/>
    <property type="project" value="TreeGrafter"/>
</dbReference>
<evidence type="ECO:0000256" key="6">
    <source>
        <dbReference type="ARBA" id="ARBA00022618"/>
    </source>
</evidence>
<gene>
    <name evidence="17" type="primary">LOC117639358</name>
</gene>
<evidence type="ECO:0000313" key="17">
    <source>
        <dbReference type="RefSeq" id="XP_034230835.1"/>
    </source>
</evidence>
<evidence type="ECO:0000256" key="3">
    <source>
        <dbReference type="ARBA" id="ARBA00010809"/>
    </source>
</evidence>
<dbReference type="GO" id="GO:0070531">
    <property type="term" value="C:BRCA1-A complex"/>
    <property type="evidence" value="ECO:0007669"/>
    <property type="project" value="InterPro"/>
</dbReference>
<evidence type="ECO:0000256" key="1">
    <source>
        <dbReference type="ARBA" id="ARBA00004123"/>
    </source>
</evidence>
<reference evidence="17" key="1">
    <citation type="submission" date="2025-08" db="UniProtKB">
        <authorList>
            <consortium name="RefSeq"/>
        </authorList>
    </citation>
    <scope>IDENTIFICATION</scope>
    <source>
        <tissue evidence="17">Total insect</tissue>
    </source>
</reference>
<evidence type="ECO:0000256" key="9">
    <source>
        <dbReference type="ARBA" id="ARBA00022786"/>
    </source>
</evidence>
<evidence type="ECO:0000256" key="10">
    <source>
        <dbReference type="ARBA" id="ARBA00022853"/>
    </source>
</evidence>
<dbReference type="GO" id="GO:0051301">
    <property type="term" value="P:cell division"/>
    <property type="evidence" value="ECO:0007669"/>
    <property type="project" value="UniProtKB-KW"/>
</dbReference>
<dbReference type="KEGG" id="tpal:117639358"/>